<comment type="subcellular location">
    <subcellularLocation>
        <location evidence="1 14">Nucleus</location>
    </subcellularLocation>
</comment>
<feature type="domain" description="Homeobox" evidence="16">
    <location>
        <begin position="226"/>
        <end position="289"/>
    </location>
</feature>
<dbReference type="InterPro" id="IPR017970">
    <property type="entry name" value="Homeobox_CS"/>
</dbReference>
<keyword evidence="8" id="KW-0010">Activator</keyword>
<sequence length="420" mass="45739">MDDQTRMLAGLGGLGGLTQDVGDPDSVRKQLGQPQQDIGDILQQIMAITDESLDEAQARKHALNCHRMKPALFSVLCEIKEKTVLSIRGVQEEDPPDPQIMRLDNMLLAEGVSGPEKGGGSAAAAAAAAAAGGSPNDGSIEHSDYRAKLAQIRQIYHSELEKYEQACSEFTNHVMNLLREQSRTRPISPKEIERMVSIIHRKFSSIQMQLKQSTCEAVMILRSRFLDARRKRRNFNKQATEVLNEYFYSHLSNPYPSEEAKEELAKKCAITVSQVSNWFGNKRIRYKKNIGKFQEEANLYAVKTAVDAANVSAQASQANSPATPNSGSSGSYSLSHAGDAYLGLRSLNGEGLAVAPSLQQQVDTLHRATHLTAGYEELSGSGLFTPHSLDANNSWQDTTNPSSVTSPPGAPGSIHSDTSN</sequence>
<dbReference type="Pfam" id="PF03792">
    <property type="entry name" value="PBC"/>
    <property type="match status" value="1"/>
</dbReference>
<dbReference type="GeneID" id="105905722"/>
<keyword evidence="5" id="KW-0805">Transcription regulation</keyword>
<dbReference type="PROSITE" id="PS51978">
    <property type="entry name" value="PBC"/>
    <property type="match status" value="1"/>
</dbReference>
<dbReference type="RefSeq" id="XP_031431794.1">
    <property type="nucleotide sequence ID" value="XM_031575934.2"/>
</dbReference>
<feature type="domain" description="PBC" evidence="17">
    <location>
        <begin position="33"/>
        <end position="227"/>
    </location>
</feature>
<keyword evidence="18" id="KW-1185">Reference proteome</keyword>
<keyword evidence="4" id="KW-0221">Differentiation</keyword>
<dbReference type="CTD" id="80714"/>
<evidence type="ECO:0000256" key="10">
    <source>
        <dbReference type="ARBA" id="ARBA00023242"/>
    </source>
</evidence>
<dbReference type="InterPro" id="IPR009057">
    <property type="entry name" value="Homeodomain-like_sf"/>
</dbReference>
<evidence type="ECO:0000256" key="5">
    <source>
        <dbReference type="ARBA" id="ARBA00023015"/>
    </source>
</evidence>
<evidence type="ECO:0000256" key="4">
    <source>
        <dbReference type="ARBA" id="ARBA00022782"/>
    </source>
</evidence>
<evidence type="ECO:0000256" key="3">
    <source>
        <dbReference type="ARBA" id="ARBA00022473"/>
    </source>
</evidence>
<dbReference type="Gene3D" id="1.10.10.60">
    <property type="entry name" value="Homeodomain-like"/>
    <property type="match status" value="1"/>
</dbReference>
<dbReference type="Proteomes" id="UP000515152">
    <property type="component" value="Chromosome 1"/>
</dbReference>
<keyword evidence="6 14" id="KW-0238">DNA-binding</keyword>
<dbReference type="PROSITE" id="PS50071">
    <property type="entry name" value="HOMEOBOX_2"/>
    <property type="match status" value="1"/>
</dbReference>
<evidence type="ECO:0000256" key="11">
    <source>
        <dbReference type="ARBA" id="ARBA00067471"/>
    </source>
</evidence>
<evidence type="ECO:0000256" key="6">
    <source>
        <dbReference type="ARBA" id="ARBA00023125"/>
    </source>
</evidence>
<keyword evidence="9" id="KW-0804">Transcription</keyword>
<name>A0A6P8FYE7_CLUHA</name>
<dbReference type="FunFam" id="1.10.10.60:FF:000277">
    <property type="entry name" value="Pre-B-cell leukemia transcription factor 1"/>
    <property type="match status" value="1"/>
</dbReference>
<evidence type="ECO:0000256" key="9">
    <source>
        <dbReference type="ARBA" id="ARBA00023163"/>
    </source>
</evidence>
<protein>
    <recommendedName>
        <fullName evidence="11">Pre-B-cell leukemia transcription factor 1</fullName>
    </recommendedName>
    <alternativeName>
        <fullName evidence="12 13">Homeobox protein PBX1</fullName>
    </alternativeName>
</protein>
<feature type="DNA-binding region" description="Homeobox" evidence="14">
    <location>
        <begin position="228"/>
        <end position="290"/>
    </location>
</feature>
<evidence type="ECO:0000256" key="2">
    <source>
        <dbReference type="ARBA" id="ARBA00007601"/>
    </source>
</evidence>
<evidence type="ECO:0000259" key="16">
    <source>
        <dbReference type="PROSITE" id="PS50071"/>
    </source>
</evidence>
<feature type="region of interest" description="Disordered" evidence="15">
    <location>
        <begin position="9"/>
        <end position="31"/>
    </location>
</feature>
<dbReference type="GO" id="GO:0043565">
    <property type="term" value="F:sequence-specific DNA binding"/>
    <property type="evidence" value="ECO:0007669"/>
    <property type="project" value="UniProtKB-ARBA"/>
</dbReference>
<dbReference type="InterPro" id="IPR005542">
    <property type="entry name" value="PBX_PBC_dom"/>
</dbReference>
<gene>
    <name evidence="19" type="primary">pbx4</name>
</gene>
<feature type="region of interest" description="Disordered" evidence="15">
    <location>
        <begin position="389"/>
        <end position="420"/>
    </location>
</feature>
<dbReference type="SUPFAM" id="SSF46689">
    <property type="entry name" value="Homeodomain-like"/>
    <property type="match status" value="1"/>
</dbReference>
<evidence type="ECO:0000313" key="19">
    <source>
        <dbReference type="RefSeq" id="XP_031431794.1"/>
    </source>
</evidence>
<dbReference type="SMART" id="SM00389">
    <property type="entry name" value="HOX"/>
    <property type="match status" value="1"/>
</dbReference>
<dbReference type="InterPro" id="IPR050224">
    <property type="entry name" value="TALE_homeobox"/>
</dbReference>
<evidence type="ECO:0000259" key="17">
    <source>
        <dbReference type="PROSITE" id="PS51978"/>
    </source>
</evidence>
<dbReference type="GO" id="GO:0030154">
    <property type="term" value="P:cell differentiation"/>
    <property type="evidence" value="ECO:0007669"/>
    <property type="project" value="UniProtKB-KW"/>
</dbReference>
<evidence type="ECO:0000313" key="18">
    <source>
        <dbReference type="Proteomes" id="UP000515152"/>
    </source>
</evidence>
<evidence type="ECO:0000256" key="1">
    <source>
        <dbReference type="ARBA" id="ARBA00004123"/>
    </source>
</evidence>
<dbReference type="PROSITE" id="PS00027">
    <property type="entry name" value="HOMEOBOX_1"/>
    <property type="match status" value="1"/>
</dbReference>
<evidence type="ECO:0000256" key="12">
    <source>
        <dbReference type="ARBA" id="ARBA00082092"/>
    </source>
</evidence>
<dbReference type="InterPro" id="IPR008422">
    <property type="entry name" value="KN_HD"/>
</dbReference>
<dbReference type="GO" id="GO:0000981">
    <property type="term" value="F:DNA-binding transcription factor activity, RNA polymerase II-specific"/>
    <property type="evidence" value="ECO:0007669"/>
    <property type="project" value="InterPro"/>
</dbReference>
<dbReference type="GO" id="GO:0005667">
    <property type="term" value="C:transcription regulator complex"/>
    <property type="evidence" value="ECO:0007669"/>
    <property type="project" value="UniProtKB-ARBA"/>
</dbReference>
<dbReference type="PANTHER" id="PTHR11850">
    <property type="entry name" value="HOMEOBOX PROTEIN TRANSCRIPTION FACTORS"/>
    <property type="match status" value="1"/>
</dbReference>
<comment type="similarity">
    <text evidence="2">Belongs to the TALE/PBX homeobox family.</text>
</comment>
<evidence type="ECO:0000256" key="13">
    <source>
        <dbReference type="ARBA" id="ARBA00082748"/>
    </source>
</evidence>
<evidence type="ECO:0000256" key="15">
    <source>
        <dbReference type="SAM" id="MobiDB-lite"/>
    </source>
</evidence>
<dbReference type="Pfam" id="PF05920">
    <property type="entry name" value="Homeobox_KN"/>
    <property type="match status" value="1"/>
</dbReference>
<organism evidence="18 19">
    <name type="scientific">Clupea harengus</name>
    <name type="common">Atlantic herring</name>
    <dbReference type="NCBI Taxonomy" id="7950"/>
    <lineage>
        <taxon>Eukaryota</taxon>
        <taxon>Metazoa</taxon>
        <taxon>Chordata</taxon>
        <taxon>Craniata</taxon>
        <taxon>Vertebrata</taxon>
        <taxon>Euteleostomi</taxon>
        <taxon>Actinopterygii</taxon>
        <taxon>Neopterygii</taxon>
        <taxon>Teleostei</taxon>
        <taxon>Clupei</taxon>
        <taxon>Clupeiformes</taxon>
        <taxon>Clupeoidei</taxon>
        <taxon>Clupeidae</taxon>
        <taxon>Clupea</taxon>
    </lineage>
</organism>
<reference evidence="19" key="1">
    <citation type="submission" date="2025-08" db="UniProtKB">
        <authorList>
            <consortium name="RefSeq"/>
        </authorList>
    </citation>
    <scope>IDENTIFICATION</scope>
</reference>
<keyword evidence="3" id="KW-0217">Developmental protein</keyword>
<evidence type="ECO:0000256" key="7">
    <source>
        <dbReference type="ARBA" id="ARBA00023155"/>
    </source>
</evidence>
<accession>A0A6P8FYE7</accession>
<keyword evidence="10 14" id="KW-0539">Nucleus</keyword>
<dbReference type="AlphaFoldDB" id="A0A6P8FYE7"/>
<dbReference type="InterPro" id="IPR001356">
    <property type="entry name" value="HD"/>
</dbReference>
<proteinExistence type="inferred from homology"/>
<keyword evidence="7 14" id="KW-0371">Homeobox</keyword>
<feature type="compositionally biased region" description="Polar residues" evidence="15">
    <location>
        <begin position="390"/>
        <end position="406"/>
    </location>
</feature>
<evidence type="ECO:0000256" key="8">
    <source>
        <dbReference type="ARBA" id="ARBA00023159"/>
    </source>
</evidence>
<dbReference type="GO" id="GO:0005634">
    <property type="term" value="C:nucleus"/>
    <property type="evidence" value="ECO:0007669"/>
    <property type="project" value="UniProtKB-SubCell"/>
</dbReference>
<evidence type="ECO:0000256" key="14">
    <source>
        <dbReference type="PROSITE-ProRule" id="PRU00108"/>
    </source>
</evidence>
<dbReference type="CDD" id="cd00086">
    <property type="entry name" value="homeodomain"/>
    <property type="match status" value="1"/>
</dbReference>